<organism evidence="1 2">
    <name type="scientific">Ruminococcoides intestinale</name>
    <dbReference type="NCBI Taxonomy" id="3133162"/>
    <lineage>
        <taxon>Bacteria</taxon>
        <taxon>Bacillati</taxon>
        <taxon>Bacillota</taxon>
        <taxon>Clostridia</taxon>
        <taxon>Eubacteriales</taxon>
        <taxon>Oscillospiraceae</taxon>
        <taxon>Ruminococcoides</taxon>
    </lineage>
</organism>
<protein>
    <recommendedName>
        <fullName evidence="3">Germination protein, Ger(X)C family</fullName>
    </recommendedName>
</protein>
<name>A0ABV1F9Z3_9FIRM</name>
<comment type="caution">
    <text evidence="1">The sequence shown here is derived from an EMBL/GenBank/DDBJ whole genome shotgun (WGS) entry which is preliminary data.</text>
</comment>
<dbReference type="EMBL" id="JBBMEZ010000006">
    <property type="protein sequence ID" value="MEQ2469388.1"/>
    <property type="molecule type" value="Genomic_DNA"/>
</dbReference>
<keyword evidence="2" id="KW-1185">Reference proteome</keyword>
<evidence type="ECO:0000313" key="1">
    <source>
        <dbReference type="EMBL" id="MEQ2469388.1"/>
    </source>
</evidence>
<dbReference type="Proteomes" id="UP001490816">
    <property type="component" value="Unassembled WGS sequence"/>
</dbReference>
<gene>
    <name evidence="1" type="ORF">WMO39_03430</name>
</gene>
<evidence type="ECO:0000313" key="2">
    <source>
        <dbReference type="Proteomes" id="UP001490816"/>
    </source>
</evidence>
<evidence type="ECO:0008006" key="3">
    <source>
        <dbReference type="Google" id="ProtNLM"/>
    </source>
</evidence>
<accession>A0ABV1F9Z3</accession>
<reference evidence="1 2" key="1">
    <citation type="submission" date="2024-03" db="EMBL/GenBank/DDBJ databases">
        <title>Human intestinal bacterial collection.</title>
        <authorList>
            <person name="Pauvert C."/>
            <person name="Hitch T.C.A."/>
            <person name="Clavel T."/>
        </authorList>
    </citation>
    <scope>NUCLEOTIDE SEQUENCE [LARGE SCALE GENOMIC DNA]</scope>
    <source>
        <strain evidence="1 2">CLA-JM-H38</strain>
    </source>
</reference>
<dbReference type="PROSITE" id="PS51257">
    <property type="entry name" value="PROKAR_LIPOPROTEIN"/>
    <property type="match status" value="1"/>
</dbReference>
<sequence length="196" mass="21622">MNKKLFLLPIMAIVLILGGCSNSNRIDTSSLVQTITAENKSGKAVYNFYLLENSEDVQGVSVEADSLEKAVISAKKAYIPALTLSKLELYLIDSNLGEKTLKTDIDYISKETAISPLTYTALSDTKTLQLFSKDKNALNKVKEHIVLLKNNNNNLSVTSLSIFNNFKGKNNGYLSICYISSDKELKADIVKTVTEK</sequence>
<dbReference type="RefSeq" id="WP_015524055.1">
    <property type="nucleotide sequence ID" value="NZ_JBBMEZ010000006.1"/>
</dbReference>
<proteinExistence type="predicted"/>